<dbReference type="EMBL" id="SNXY01000007">
    <property type="protein sequence ID" value="TDP85409.1"/>
    <property type="molecule type" value="Genomic_DNA"/>
</dbReference>
<dbReference type="RefSeq" id="WP_126541256.1">
    <property type="nucleotide sequence ID" value="NZ_BSPM01000004.1"/>
</dbReference>
<dbReference type="InterPro" id="IPR036366">
    <property type="entry name" value="PGBDSf"/>
</dbReference>
<dbReference type="AlphaFoldDB" id="A0A4R6RGB5"/>
<evidence type="ECO:0000313" key="2">
    <source>
        <dbReference type="EMBL" id="TDP85409.1"/>
    </source>
</evidence>
<proteinExistence type="predicted"/>
<dbReference type="Gene3D" id="1.10.101.10">
    <property type="entry name" value="PGBD-like superfamily/PGBD"/>
    <property type="match status" value="1"/>
</dbReference>
<dbReference type="InterPro" id="IPR002477">
    <property type="entry name" value="Peptidoglycan-bd-like"/>
</dbReference>
<accession>A0A4R6RGB5</accession>
<name>A0A4R6RGB5_9HYPH</name>
<reference evidence="2 3" key="1">
    <citation type="submission" date="2019-03" db="EMBL/GenBank/DDBJ databases">
        <title>Genomic Encyclopedia of Type Strains, Phase IV (KMG-IV): sequencing the most valuable type-strain genomes for metagenomic binning, comparative biology and taxonomic classification.</title>
        <authorList>
            <person name="Goeker M."/>
        </authorList>
    </citation>
    <scope>NUCLEOTIDE SEQUENCE [LARGE SCALE GENOMIC DNA]</scope>
    <source>
        <strain evidence="2 3">DSM 102969</strain>
    </source>
</reference>
<dbReference type="OrthoDB" id="1523598at2"/>
<feature type="domain" description="Peptidoglycan binding-like" evidence="1">
    <location>
        <begin position="21"/>
        <end position="75"/>
    </location>
</feature>
<keyword evidence="3" id="KW-1185">Reference proteome</keyword>
<sequence length="80" mass="8308">MACAAAPLSAGRGVLRRGEKGEAVWVLRMRLAGRGCAAGAPDGWYGNATEQAVRAAQRELGLAVDGVVGPRTAKAPDFDW</sequence>
<gene>
    <name evidence="2" type="ORF">EDD54_2262</name>
</gene>
<dbReference type="InterPro" id="IPR036365">
    <property type="entry name" value="PGBD-like_sf"/>
</dbReference>
<protein>
    <submittedName>
        <fullName evidence="2">Putative peptidoglycan binding protein</fullName>
    </submittedName>
</protein>
<organism evidence="2 3">
    <name type="scientific">Oharaeibacter diazotrophicus</name>
    <dbReference type="NCBI Taxonomy" id="1920512"/>
    <lineage>
        <taxon>Bacteria</taxon>
        <taxon>Pseudomonadati</taxon>
        <taxon>Pseudomonadota</taxon>
        <taxon>Alphaproteobacteria</taxon>
        <taxon>Hyphomicrobiales</taxon>
        <taxon>Pleomorphomonadaceae</taxon>
        <taxon>Oharaeibacter</taxon>
    </lineage>
</organism>
<evidence type="ECO:0000313" key="3">
    <source>
        <dbReference type="Proteomes" id="UP000294547"/>
    </source>
</evidence>
<comment type="caution">
    <text evidence="2">The sequence shown here is derived from an EMBL/GenBank/DDBJ whole genome shotgun (WGS) entry which is preliminary data.</text>
</comment>
<dbReference type="SUPFAM" id="SSF47090">
    <property type="entry name" value="PGBD-like"/>
    <property type="match status" value="1"/>
</dbReference>
<evidence type="ECO:0000259" key="1">
    <source>
        <dbReference type="Pfam" id="PF01471"/>
    </source>
</evidence>
<dbReference type="Pfam" id="PF01471">
    <property type="entry name" value="PG_binding_1"/>
    <property type="match status" value="1"/>
</dbReference>
<dbReference type="Proteomes" id="UP000294547">
    <property type="component" value="Unassembled WGS sequence"/>
</dbReference>